<dbReference type="Proteomes" id="UP000663828">
    <property type="component" value="Unassembled WGS sequence"/>
</dbReference>
<keyword evidence="3" id="KW-1185">Reference proteome</keyword>
<evidence type="ECO:0000313" key="2">
    <source>
        <dbReference type="EMBL" id="CAF1690095.1"/>
    </source>
</evidence>
<evidence type="ECO:0000313" key="3">
    <source>
        <dbReference type="Proteomes" id="UP000663828"/>
    </source>
</evidence>
<evidence type="ECO:0000256" key="1">
    <source>
        <dbReference type="SAM" id="SignalP"/>
    </source>
</evidence>
<gene>
    <name evidence="2" type="ORF">XAT740_LOCUS63592</name>
</gene>
<dbReference type="EMBL" id="CAJNOR010019950">
    <property type="protein sequence ID" value="CAF1690095.1"/>
    <property type="molecule type" value="Genomic_DNA"/>
</dbReference>
<proteinExistence type="predicted"/>
<protein>
    <submittedName>
        <fullName evidence="2">Uncharacterized protein</fullName>
    </submittedName>
</protein>
<keyword evidence="1" id="KW-0732">Signal</keyword>
<feature type="signal peptide" evidence="1">
    <location>
        <begin position="1"/>
        <end position="19"/>
    </location>
</feature>
<dbReference type="AlphaFoldDB" id="A0A816HLX7"/>
<sequence>MSITFFSLCAILCISAISAGIPPMVIYSAVIENQQDHPVQCSITWSKYPGDRLERTLFTVERQQEYFANEQRAKVDTMVVRATIEEIRCGDLVLKAPLGVTKPFVTWRFAIRQNAIVP</sequence>
<name>A0A816HLX7_ADIRI</name>
<feature type="non-terminal residue" evidence="2">
    <location>
        <position position="118"/>
    </location>
</feature>
<organism evidence="2 3">
    <name type="scientific">Adineta ricciae</name>
    <name type="common">Rotifer</name>
    <dbReference type="NCBI Taxonomy" id="249248"/>
    <lineage>
        <taxon>Eukaryota</taxon>
        <taxon>Metazoa</taxon>
        <taxon>Spiralia</taxon>
        <taxon>Gnathifera</taxon>
        <taxon>Rotifera</taxon>
        <taxon>Eurotatoria</taxon>
        <taxon>Bdelloidea</taxon>
        <taxon>Adinetida</taxon>
        <taxon>Adinetidae</taxon>
        <taxon>Adineta</taxon>
    </lineage>
</organism>
<reference evidence="2" key="1">
    <citation type="submission" date="2021-02" db="EMBL/GenBank/DDBJ databases">
        <authorList>
            <person name="Nowell W R."/>
        </authorList>
    </citation>
    <scope>NUCLEOTIDE SEQUENCE</scope>
</reference>
<comment type="caution">
    <text evidence="2">The sequence shown here is derived from an EMBL/GenBank/DDBJ whole genome shotgun (WGS) entry which is preliminary data.</text>
</comment>
<feature type="chain" id="PRO_5032551304" evidence="1">
    <location>
        <begin position="20"/>
        <end position="118"/>
    </location>
</feature>
<accession>A0A816HLX7</accession>